<dbReference type="Gene3D" id="3.40.50.150">
    <property type="entry name" value="Vaccinia Virus protein VP39"/>
    <property type="match status" value="1"/>
</dbReference>
<dbReference type="AlphaFoldDB" id="A0A2H0WUS2"/>
<dbReference type="GO" id="GO:0032259">
    <property type="term" value="P:methylation"/>
    <property type="evidence" value="ECO:0007669"/>
    <property type="project" value="UniProtKB-KW"/>
</dbReference>
<keyword evidence="2" id="KW-0808">Transferase</keyword>
<dbReference type="Pfam" id="PF05050">
    <property type="entry name" value="Methyltransf_21"/>
    <property type="match status" value="1"/>
</dbReference>
<gene>
    <name evidence="2" type="ORF">COT61_04430</name>
</gene>
<comment type="caution">
    <text evidence="2">The sequence shown here is derived from an EMBL/GenBank/DDBJ whole genome shotgun (WGS) entry which is preliminary data.</text>
</comment>
<feature type="non-terminal residue" evidence="2">
    <location>
        <position position="155"/>
    </location>
</feature>
<dbReference type="GO" id="GO:0008168">
    <property type="term" value="F:methyltransferase activity"/>
    <property type="evidence" value="ECO:0007669"/>
    <property type="project" value="UniProtKB-KW"/>
</dbReference>
<feature type="domain" description="Methyltransferase FkbM" evidence="1">
    <location>
        <begin position="28"/>
        <end position="153"/>
    </location>
</feature>
<accession>A0A2H0WUS2</accession>
<dbReference type="SUPFAM" id="SSF53335">
    <property type="entry name" value="S-adenosyl-L-methionine-dependent methyltransferases"/>
    <property type="match status" value="1"/>
</dbReference>
<sequence length="155" mass="17134">KPDHVWEPQTTKLLLHLSANAKHVVIGGAYFGDHAIIVAKKLVQSDGICHAFEPNKKQFAMLQRNARNNGLDNIIFNCIGLWENDKTTLRLINESDDAKSSSSVIVQGSSQLDDNTFQTISLDSYGIQHNIDKIDLIMLDIEGGELSALKGASRY</sequence>
<evidence type="ECO:0000259" key="1">
    <source>
        <dbReference type="Pfam" id="PF05050"/>
    </source>
</evidence>
<feature type="non-terminal residue" evidence="2">
    <location>
        <position position="1"/>
    </location>
</feature>
<organism evidence="2 3">
    <name type="scientific">Candidatus Portnoybacteria bacterium CG09_land_8_20_14_0_10_44_13</name>
    <dbReference type="NCBI Taxonomy" id="1974811"/>
    <lineage>
        <taxon>Bacteria</taxon>
        <taxon>Candidatus Portnoyibacteriota</taxon>
    </lineage>
</organism>
<evidence type="ECO:0000313" key="3">
    <source>
        <dbReference type="Proteomes" id="UP000229080"/>
    </source>
</evidence>
<keyword evidence="2" id="KW-0489">Methyltransferase</keyword>
<protein>
    <submittedName>
        <fullName evidence="2">FkbM family methyltransferase</fullName>
    </submittedName>
</protein>
<proteinExistence type="predicted"/>
<reference evidence="3" key="1">
    <citation type="submission" date="2017-09" db="EMBL/GenBank/DDBJ databases">
        <title>Depth-based differentiation of microbial function through sediment-hosted aquifers and enrichment of novel symbionts in the deep terrestrial subsurface.</title>
        <authorList>
            <person name="Probst A.J."/>
            <person name="Ladd B."/>
            <person name="Jarett J.K."/>
            <person name="Geller-Mcgrath D.E."/>
            <person name="Sieber C.M.K."/>
            <person name="Emerson J.B."/>
            <person name="Anantharaman K."/>
            <person name="Thomas B.C."/>
            <person name="Malmstrom R."/>
            <person name="Stieglmeier M."/>
            <person name="Klingl A."/>
            <person name="Woyke T."/>
            <person name="Ryan C.M."/>
            <person name="Banfield J.F."/>
        </authorList>
    </citation>
    <scope>NUCLEOTIDE SEQUENCE [LARGE SCALE GENOMIC DNA]</scope>
</reference>
<dbReference type="InterPro" id="IPR029063">
    <property type="entry name" value="SAM-dependent_MTases_sf"/>
</dbReference>
<dbReference type="Proteomes" id="UP000229080">
    <property type="component" value="Unassembled WGS sequence"/>
</dbReference>
<evidence type="ECO:0000313" key="2">
    <source>
        <dbReference type="EMBL" id="PIS16351.1"/>
    </source>
</evidence>
<dbReference type="EMBL" id="PEZF01000150">
    <property type="protein sequence ID" value="PIS16351.1"/>
    <property type="molecule type" value="Genomic_DNA"/>
</dbReference>
<name>A0A2H0WUS2_9BACT</name>
<dbReference type="InterPro" id="IPR006342">
    <property type="entry name" value="FkbM_mtfrase"/>
</dbReference>
<dbReference type="NCBIfam" id="TIGR01444">
    <property type="entry name" value="fkbM_fam"/>
    <property type="match status" value="1"/>
</dbReference>